<gene>
    <name evidence="1" type="ORF">C0W27_16190</name>
</gene>
<dbReference type="EMBL" id="PYOU01000014">
    <property type="protein sequence ID" value="PSX07109.1"/>
    <property type="molecule type" value="Genomic_DNA"/>
</dbReference>
<evidence type="ECO:0000313" key="2">
    <source>
        <dbReference type="Proteomes" id="UP000240989"/>
    </source>
</evidence>
<reference evidence="1 2" key="1">
    <citation type="submission" date="2018-01" db="EMBL/GenBank/DDBJ databases">
        <title>Whole genome sequencing of Histamine producing bacteria.</title>
        <authorList>
            <person name="Butler K."/>
        </authorList>
    </citation>
    <scope>NUCLEOTIDE SEQUENCE [LARGE SCALE GENOMIC DNA]</scope>
    <source>
        <strain evidence="1 2">A6-1</strain>
    </source>
</reference>
<protein>
    <submittedName>
        <fullName evidence="1">Uncharacterized protein</fullName>
    </submittedName>
</protein>
<evidence type="ECO:0000313" key="1">
    <source>
        <dbReference type="EMBL" id="PSX07109.1"/>
    </source>
</evidence>
<dbReference type="RefSeq" id="WP_045152748.1">
    <property type="nucleotide sequence ID" value="NZ_JZSW01000007.1"/>
</dbReference>
<comment type="caution">
    <text evidence="1">The sequence shown here is derived from an EMBL/GenBank/DDBJ whole genome shotgun (WGS) entry which is preliminary data.</text>
</comment>
<dbReference type="Pfam" id="PF14454">
    <property type="entry name" value="Prok_Ub"/>
    <property type="match status" value="1"/>
</dbReference>
<name>A0ABX5H193_PHOAN</name>
<accession>A0ABX5H193</accession>
<keyword evidence="2" id="KW-1185">Reference proteome</keyword>
<sequence length="73" mass="8356">MLQKIKRKFKIGALMLDDPNPDLTIDQVREIHSKQYPLVRGVTLWESDGEVAEHNGEQVFLYTYNLPPTSVNG</sequence>
<dbReference type="Proteomes" id="UP000240989">
    <property type="component" value="Unassembled WGS sequence"/>
</dbReference>
<proteinExistence type="predicted"/>
<dbReference type="InterPro" id="IPR032866">
    <property type="entry name" value="Prok_Ub"/>
</dbReference>
<organism evidence="1 2">
    <name type="scientific">Photobacterium angustum</name>
    <dbReference type="NCBI Taxonomy" id="661"/>
    <lineage>
        <taxon>Bacteria</taxon>
        <taxon>Pseudomonadati</taxon>
        <taxon>Pseudomonadota</taxon>
        <taxon>Gammaproteobacteria</taxon>
        <taxon>Vibrionales</taxon>
        <taxon>Vibrionaceae</taxon>
        <taxon>Photobacterium</taxon>
    </lineage>
</organism>